<sequence>MSALSGAANPEYASTPSLLTQQPHQPCMRLGQASDPTVALEQHPPTSFSRFGALGSCCVSITMSGQPSTSGAQAAANEPPLSALSTSTLGSAPKRVRHREEQIESAYELQRNAAMKGALLYTALGASTCFMAHHLFPGFRRQTLALKGFLTSGATIFGFVVGADTVLLSHESQQRSEENMVRSRARAELGKKGIVASEKEIEKWKDEYIQLKLEERRKRREQLLRDMEQSDRAAASPPPA</sequence>
<dbReference type="Proteomes" id="UP000019462">
    <property type="component" value="Unassembled WGS sequence"/>
</dbReference>
<reference evidence="3 4" key="1">
    <citation type="journal article" date="2014" name="Genome Announc.">
        <title>Genome sequence of the basidiomycetous fungus Pseudozyma aphidis DSM70725, an efficient producer of biosurfactant mannosylerythritol lipids.</title>
        <authorList>
            <person name="Lorenz S."/>
            <person name="Guenther M."/>
            <person name="Grumaz C."/>
            <person name="Rupp S."/>
            <person name="Zibek S."/>
            <person name="Sohn K."/>
        </authorList>
    </citation>
    <scope>NUCLEOTIDE SEQUENCE [LARGE SCALE GENOMIC DNA]</scope>
    <source>
        <strain evidence="4">ATCC 32657 / CBS 517.83 / DSM 70725 / JCM 10318 / NBRC 10182 / NRRL Y-7954 / St-0401</strain>
    </source>
</reference>
<evidence type="ECO:0000256" key="1">
    <source>
        <dbReference type="SAM" id="Coils"/>
    </source>
</evidence>
<dbReference type="HOGENOM" id="CLU_101084_0_0_1"/>
<keyword evidence="1" id="KW-0175">Coiled coil</keyword>
<evidence type="ECO:0000256" key="2">
    <source>
        <dbReference type="SAM" id="MobiDB-lite"/>
    </source>
</evidence>
<feature type="compositionally biased region" description="Low complexity" evidence="2">
    <location>
        <begin position="79"/>
        <end position="93"/>
    </location>
</feature>
<comment type="caution">
    <text evidence="3">The sequence shown here is derived from an EMBL/GenBank/DDBJ whole genome shotgun (WGS) entry which is preliminary data.</text>
</comment>
<dbReference type="OrthoDB" id="3356019at2759"/>
<proteinExistence type="predicted"/>
<name>W3VGQ1_MOEAP</name>
<evidence type="ECO:0000313" key="3">
    <source>
        <dbReference type="EMBL" id="ETS59982.1"/>
    </source>
</evidence>
<feature type="region of interest" description="Disordered" evidence="2">
    <location>
        <begin position="1"/>
        <end position="22"/>
    </location>
</feature>
<evidence type="ECO:0000313" key="4">
    <source>
        <dbReference type="Proteomes" id="UP000019462"/>
    </source>
</evidence>
<dbReference type="EMBL" id="AWNI01000039">
    <property type="protein sequence ID" value="ETS59982.1"/>
    <property type="molecule type" value="Genomic_DNA"/>
</dbReference>
<keyword evidence="4" id="KW-1185">Reference proteome</keyword>
<feature type="compositionally biased region" description="Polar residues" evidence="2">
    <location>
        <begin position="12"/>
        <end position="22"/>
    </location>
</feature>
<organism evidence="3 4">
    <name type="scientific">Moesziomyces aphidis</name>
    <name type="common">Pseudozyma aphidis</name>
    <dbReference type="NCBI Taxonomy" id="84754"/>
    <lineage>
        <taxon>Eukaryota</taxon>
        <taxon>Fungi</taxon>
        <taxon>Dikarya</taxon>
        <taxon>Basidiomycota</taxon>
        <taxon>Ustilaginomycotina</taxon>
        <taxon>Ustilaginomycetes</taxon>
        <taxon>Ustilaginales</taxon>
        <taxon>Ustilaginaceae</taxon>
        <taxon>Moesziomyces</taxon>
    </lineage>
</organism>
<feature type="coiled-coil region" evidence="1">
    <location>
        <begin position="194"/>
        <end position="233"/>
    </location>
</feature>
<gene>
    <name evidence="3" type="ORF">PaG_05970</name>
</gene>
<accession>W3VGQ1</accession>
<dbReference type="AlphaFoldDB" id="W3VGQ1"/>
<protein>
    <submittedName>
        <fullName evidence="3">Uncharacterized protein</fullName>
    </submittedName>
</protein>
<feature type="region of interest" description="Disordered" evidence="2">
    <location>
        <begin position="68"/>
        <end position="96"/>
    </location>
</feature>